<feature type="compositionally biased region" description="Basic and acidic residues" evidence="1">
    <location>
        <begin position="161"/>
        <end position="178"/>
    </location>
</feature>
<dbReference type="EMBL" id="CM016553">
    <property type="protein sequence ID" value="TKW30820.1"/>
    <property type="molecule type" value="Genomic_DNA"/>
</dbReference>
<dbReference type="Gramene" id="TKW30819">
    <property type="protein sequence ID" value="TKW30819"/>
    <property type="gene ID" value="SEVIR_2G063100v2"/>
</dbReference>
<sequence>MLVPTGSTGQSDILRQPEAGGAHAASPPRRFEPLPPPATVLPWSSSRSARHSPEDPKMTKLLPPQPAVQHRASSSLQEFRRPPRRHRQDAAAAQAPAAQALDLAPATGDGLRHGTAVPPQLPDRGHGARHHGGGRDAGRAPPRPQLAGDGDDEQGAGEQDSGEHRAQPRAQGRDREHGAVPVPARHGGHDADRHQRDGRHRVDAVRRPGRGAPAADGVLQVREYRAHGGRDDRQEREHGGEDPPTLKRHHQGSPRLRRRRAAVAVAVADLFLLCSHIYHMHGDPEDCFG</sequence>
<feature type="compositionally biased region" description="Basic and acidic residues" evidence="1">
    <location>
        <begin position="222"/>
        <end position="245"/>
    </location>
</feature>
<gene>
    <name evidence="2" type="ORF">SEVIR_2G063100v2</name>
</gene>
<reference evidence="2 3" key="1">
    <citation type="submission" date="2019-03" db="EMBL/GenBank/DDBJ databases">
        <title>WGS assembly of Setaria viridis.</title>
        <authorList>
            <person name="Huang P."/>
            <person name="Jenkins J."/>
            <person name="Grimwood J."/>
            <person name="Barry K."/>
            <person name="Healey A."/>
            <person name="Mamidi S."/>
            <person name="Sreedasyam A."/>
            <person name="Shu S."/>
            <person name="Feldman M."/>
            <person name="Wu J."/>
            <person name="Yu Y."/>
            <person name="Chen C."/>
            <person name="Johnson J."/>
            <person name="Rokhsar D."/>
            <person name="Baxter I."/>
            <person name="Schmutz J."/>
            <person name="Brutnell T."/>
            <person name="Kellogg E."/>
        </authorList>
    </citation>
    <scope>NUCLEOTIDE SEQUENCE [LARGE SCALE GENOMIC DNA]</scope>
    <source>
        <strain evidence="3">cv. A10</strain>
    </source>
</reference>
<name>A0A4U6VM75_SETVI</name>
<feature type="compositionally biased region" description="Basic residues" evidence="1">
    <location>
        <begin position="246"/>
        <end position="257"/>
    </location>
</feature>
<dbReference type="AlphaFoldDB" id="A0A4U6VM75"/>
<dbReference type="EMBL" id="CM016553">
    <property type="protein sequence ID" value="TKW30819.1"/>
    <property type="molecule type" value="Genomic_DNA"/>
</dbReference>
<evidence type="ECO:0000313" key="2">
    <source>
        <dbReference type="EMBL" id="TKW30820.1"/>
    </source>
</evidence>
<organism evidence="2 3">
    <name type="scientific">Setaria viridis</name>
    <name type="common">Green bristlegrass</name>
    <name type="synonym">Setaria italica subsp. viridis</name>
    <dbReference type="NCBI Taxonomy" id="4556"/>
    <lineage>
        <taxon>Eukaryota</taxon>
        <taxon>Viridiplantae</taxon>
        <taxon>Streptophyta</taxon>
        <taxon>Embryophyta</taxon>
        <taxon>Tracheophyta</taxon>
        <taxon>Spermatophyta</taxon>
        <taxon>Magnoliopsida</taxon>
        <taxon>Liliopsida</taxon>
        <taxon>Poales</taxon>
        <taxon>Poaceae</taxon>
        <taxon>PACMAD clade</taxon>
        <taxon>Panicoideae</taxon>
        <taxon>Panicodae</taxon>
        <taxon>Paniceae</taxon>
        <taxon>Cenchrinae</taxon>
        <taxon>Setaria</taxon>
    </lineage>
</organism>
<evidence type="ECO:0000313" key="3">
    <source>
        <dbReference type="Proteomes" id="UP000298652"/>
    </source>
</evidence>
<feature type="compositionally biased region" description="Basic and acidic residues" evidence="1">
    <location>
        <begin position="187"/>
        <end position="206"/>
    </location>
</feature>
<dbReference type="Proteomes" id="UP000298652">
    <property type="component" value="Chromosome 2"/>
</dbReference>
<accession>A0A4U6VM75</accession>
<feature type="region of interest" description="Disordered" evidence="1">
    <location>
        <begin position="1"/>
        <end position="257"/>
    </location>
</feature>
<proteinExistence type="predicted"/>
<feature type="compositionally biased region" description="Polar residues" evidence="1">
    <location>
        <begin position="1"/>
        <end position="13"/>
    </location>
</feature>
<evidence type="ECO:0000256" key="1">
    <source>
        <dbReference type="SAM" id="MobiDB-lite"/>
    </source>
</evidence>
<protein>
    <submittedName>
        <fullName evidence="2">Uncharacterized protein</fullName>
    </submittedName>
</protein>
<feature type="compositionally biased region" description="Low complexity" evidence="1">
    <location>
        <begin position="90"/>
        <end position="106"/>
    </location>
</feature>
<keyword evidence="3" id="KW-1185">Reference proteome</keyword>
<dbReference type="Gramene" id="TKW30820">
    <property type="protein sequence ID" value="TKW30820"/>
    <property type="gene ID" value="SEVIR_2G063100v2"/>
</dbReference>